<dbReference type="AlphaFoldDB" id="A0A7S3ABT4"/>
<accession>A0A7S3ABT4</accession>
<gene>
    <name evidence="1" type="ORF">HERI1096_LOCUS571</name>
</gene>
<sequence>MARLRRGKPKFVPEVAAVSFSGAEALAAGKRVFYVTHLGAFELTRAGLTLGCVFPGVNVQADILDATRCRIVLPPGGAAAVETLSGPIVSGESQVALRTLLEAQLRAPPAPQALWESLAVDAPLRP</sequence>
<organism evidence="1">
    <name type="scientific">Haptolina ericina</name>
    <dbReference type="NCBI Taxonomy" id="156174"/>
    <lineage>
        <taxon>Eukaryota</taxon>
        <taxon>Haptista</taxon>
        <taxon>Haptophyta</taxon>
        <taxon>Prymnesiophyceae</taxon>
        <taxon>Prymnesiales</taxon>
        <taxon>Prymnesiaceae</taxon>
        <taxon>Haptolina</taxon>
    </lineage>
</organism>
<dbReference type="Gene3D" id="3.40.1080.10">
    <property type="entry name" value="Glutaconate Coenzyme A-transferase"/>
    <property type="match status" value="1"/>
</dbReference>
<name>A0A7S3ABT4_9EUKA</name>
<dbReference type="SUPFAM" id="SSF100950">
    <property type="entry name" value="NagB/RpiA/CoA transferase-like"/>
    <property type="match status" value="1"/>
</dbReference>
<evidence type="ECO:0000313" key="1">
    <source>
        <dbReference type="EMBL" id="CAE0096930.1"/>
    </source>
</evidence>
<dbReference type="InterPro" id="IPR037171">
    <property type="entry name" value="NagB/RpiA_transferase-like"/>
</dbReference>
<dbReference type="EMBL" id="HBHX01000987">
    <property type="protein sequence ID" value="CAE0096930.1"/>
    <property type="molecule type" value="Transcribed_RNA"/>
</dbReference>
<protein>
    <submittedName>
        <fullName evidence="1">Uncharacterized protein</fullName>
    </submittedName>
</protein>
<proteinExistence type="predicted"/>
<reference evidence="1" key="1">
    <citation type="submission" date="2021-01" db="EMBL/GenBank/DDBJ databases">
        <authorList>
            <person name="Corre E."/>
            <person name="Pelletier E."/>
            <person name="Niang G."/>
            <person name="Scheremetjew M."/>
            <person name="Finn R."/>
            <person name="Kale V."/>
            <person name="Holt S."/>
            <person name="Cochrane G."/>
            <person name="Meng A."/>
            <person name="Brown T."/>
            <person name="Cohen L."/>
        </authorList>
    </citation>
    <scope>NUCLEOTIDE SEQUENCE</scope>
    <source>
        <strain evidence="1">CCMP281</strain>
    </source>
</reference>